<reference evidence="2" key="1">
    <citation type="submission" date="2020-02" db="EMBL/GenBank/DDBJ databases">
        <authorList>
            <person name="Meier V. D."/>
        </authorList>
    </citation>
    <scope>NUCLEOTIDE SEQUENCE</scope>
    <source>
        <strain evidence="2">AVDCRST_MAG08</strain>
    </source>
</reference>
<feature type="compositionally biased region" description="Basic residues" evidence="1">
    <location>
        <begin position="185"/>
        <end position="195"/>
    </location>
</feature>
<evidence type="ECO:0000256" key="1">
    <source>
        <dbReference type="SAM" id="MobiDB-lite"/>
    </source>
</evidence>
<evidence type="ECO:0000313" key="2">
    <source>
        <dbReference type="EMBL" id="CAA9238527.1"/>
    </source>
</evidence>
<feature type="region of interest" description="Disordered" evidence="1">
    <location>
        <begin position="1"/>
        <end position="290"/>
    </location>
</feature>
<name>A0A6J4I0N8_9PROT</name>
<proteinExistence type="predicted"/>
<feature type="compositionally biased region" description="Basic residues" evidence="1">
    <location>
        <begin position="372"/>
        <end position="399"/>
    </location>
</feature>
<dbReference type="EMBL" id="CADCTG010000132">
    <property type="protein sequence ID" value="CAA9238527.1"/>
    <property type="molecule type" value="Genomic_DNA"/>
</dbReference>
<sequence>EPPTVGLRRAGAGRAPPFSSSGGTGPDRALGQRQQAGAGQRRHPNGARPGAGHPFHHRPVGQPAAAPWRDPGAGQRGRPALLRRHRAQRAVRARHRQPAARHGGPIQARPRQQHGGGGPVLQPAARRRHRRHGQRPGGRVHQPRRHHGAGGQPRRGHGERLPHRERDDGHARRQGGDRPRVLRGQPRRLHPRRAPRPGDALRRPHAERPPDRGRQGHEDQPRDHHRRPPVRPVDHARRPLGGGGQHRPRHGRLRHGEPPRPAKGALAHRGHGERRPNAGGHPGQPRWPLRRCDGHERLQQAARLALPRPRPGADAPHRRRAPLGGVRSAGRHLGARRRLLARRPHAPRRQHGRTRRAGAARVRGRQADGHRHAPRRVRRLGRAAHRRGLRAGGRRRAPL</sequence>
<gene>
    <name evidence="2" type="ORF">AVDCRST_MAG08-1483</name>
</gene>
<feature type="compositionally biased region" description="Low complexity" evidence="1">
    <location>
        <begin position="28"/>
        <end position="39"/>
    </location>
</feature>
<feature type="compositionally biased region" description="Basic and acidic residues" evidence="1">
    <location>
        <begin position="156"/>
        <end position="180"/>
    </location>
</feature>
<feature type="compositionally biased region" description="Basic and acidic residues" evidence="1">
    <location>
        <begin position="199"/>
        <end position="222"/>
    </location>
</feature>
<feature type="compositionally biased region" description="Basic residues" evidence="1">
    <location>
        <begin position="125"/>
        <end position="134"/>
    </location>
</feature>
<dbReference type="AlphaFoldDB" id="A0A6J4I0N8"/>
<feature type="compositionally biased region" description="Basic residues" evidence="1">
    <location>
        <begin position="81"/>
        <end position="99"/>
    </location>
</feature>
<organism evidence="2">
    <name type="scientific">uncultured Acetobacteraceae bacterium</name>
    <dbReference type="NCBI Taxonomy" id="169975"/>
    <lineage>
        <taxon>Bacteria</taxon>
        <taxon>Pseudomonadati</taxon>
        <taxon>Pseudomonadota</taxon>
        <taxon>Alphaproteobacteria</taxon>
        <taxon>Acetobacterales</taxon>
        <taxon>Acetobacteraceae</taxon>
        <taxon>environmental samples</taxon>
    </lineage>
</organism>
<accession>A0A6J4I0N8</accession>
<feature type="region of interest" description="Disordered" evidence="1">
    <location>
        <begin position="306"/>
        <end position="399"/>
    </location>
</feature>
<feature type="compositionally biased region" description="Basic residues" evidence="1">
    <location>
        <begin position="329"/>
        <end position="364"/>
    </location>
</feature>
<feature type="non-terminal residue" evidence="2">
    <location>
        <position position="399"/>
    </location>
</feature>
<feature type="non-terminal residue" evidence="2">
    <location>
        <position position="1"/>
    </location>
</feature>
<protein>
    <submittedName>
        <fullName evidence="2">Uncharacterized protein</fullName>
    </submittedName>
</protein>